<dbReference type="InterPro" id="IPR013328">
    <property type="entry name" value="6PGD_dom2"/>
</dbReference>
<dbReference type="AlphaFoldDB" id="A0A6L3NM96"/>
<dbReference type="SUPFAM" id="SSF48179">
    <property type="entry name" value="6-phosphogluconate dehydrogenase C-terminal domain-like"/>
    <property type="match status" value="1"/>
</dbReference>
<dbReference type="Pfam" id="PF08125">
    <property type="entry name" value="Mannitol_dh_C"/>
    <property type="match status" value="1"/>
</dbReference>
<dbReference type="SUPFAM" id="SSF51735">
    <property type="entry name" value="NAD(P)-binding Rossmann-fold domains"/>
    <property type="match status" value="1"/>
</dbReference>
<dbReference type="GO" id="GO:0016491">
    <property type="term" value="F:oxidoreductase activity"/>
    <property type="evidence" value="ECO:0007669"/>
    <property type="project" value="UniProtKB-KW"/>
</dbReference>
<gene>
    <name evidence="5" type="ORF">F7R13_03985</name>
</gene>
<dbReference type="InterPro" id="IPR013118">
    <property type="entry name" value="Mannitol_DH_C"/>
</dbReference>
<name>A0A6L3NM96_9BURK</name>
<organism evidence="5 6">
    <name type="scientific">Burkholderia territorii</name>
    <dbReference type="NCBI Taxonomy" id="1503055"/>
    <lineage>
        <taxon>Bacteria</taxon>
        <taxon>Pseudomonadati</taxon>
        <taxon>Pseudomonadota</taxon>
        <taxon>Betaproteobacteria</taxon>
        <taxon>Burkholderiales</taxon>
        <taxon>Burkholderiaceae</taxon>
        <taxon>Burkholderia</taxon>
        <taxon>Burkholderia cepacia complex</taxon>
    </lineage>
</organism>
<keyword evidence="1" id="KW-0560">Oxidoreductase</keyword>
<dbReference type="Gene3D" id="1.10.1040.10">
    <property type="entry name" value="N-(1-d-carboxylethyl)-l-norvaline Dehydrogenase, domain 2"/>
    <property type="match status" value="1"/>
</dbReference>
<dbReference type="Pfam" id="PF01232">
    <property type="entry name" value="Mannitol_dh"/>
    <property type="match status" value="1"/>
</dbReference>
<keyword evidence="2" id="KW-0520">NAD</keyword>
<feature type="domain" description="Mannitol dehydrogenase N-terminal" evidence="3">
    <location>
        <begin position="5"/>
        <end position="227"/>
    </location>
</feature>
<proteinExistence type="predicted"/>
<evidence type="ECO:0000259" key="4">
    <source>
        <dbReference type="Pfam" id="PF08125"/>
    </source>
</evidence>
<accession>A0A6L3NM96</accession>
<protein>
    <submittedName>
        <fullName evidence="5">Mannitol dehydrogenase family protein</fullName>
    </submittedName>
</protein>
<evidence type="ECO:0000313" key="6">
    <source>
        <dbReference type="Proteomes" id="UP000473571"/>
    </source>
</evidence>
<dbReference type="InterPro" id="IPR036291">
    <property type="entry name" value="NAD(P)-bd_dom_sf"/>
</dbReference>
<evidence type="ECO:0000259" key="3">
    <source>
        <dbReference type="Pfam" id="PF01232"/>
    </source>
</evidence>
<dbReference type="InterPro" id="IPR013131">
    <property type="entry name" value="Mannitol_DH_N"/>
</dbReference>
<dbReference type="PANTHER" id="PTHR30524:SF0">
    <property type="entry name" value="ALTRONATE OXIDOREDUCTASE-RELATED"/>
    <property type="match status" value="1"/>
</dbReference>
<dbReference type="EMBL" id="VZOL01000022">
    <property type="protein sequence ID" value="KAB0685600.1"/>
    <property type="molecule type" value="Genomic_DNA"/>
</dbReference>
<sequence length="387" mass="43036">MTPPILQFGTSRFLLAHVDLFVSQALDEGSAMGGIGIVQTTGNPASRARIDALRANGRYPVRIRGRDRGVVVDEVVECRAVQRAWDAGTDWAEIRRAVIETVRVIVSNTGDAGYRADPRDATDLLVETARAPHGFPAKLLVLLYARWQARPDDGVSILPCELVANNGDTLRDIVLDLAQRWRVPDAFAGYLRERCIWVNSLVDRIVSEPIDPVGAVAEPYALWAIERRAGIALPCRHAQIVVTDDLHSHERLKLFFLNLGHSWLAEQWLSAGRRDSETVRDAMNDTRLRDGLEAVWRDEVGPVFAALGLRETAERYVDSVRERFLNPYLAHRLADIANNHREKIARRIEPLLALADSLAVPAEQPRLRQIVARHGSAADATTGRIAS</sequence>
<dbReference type="InterPro" id="IPR008927">
    <property type="entry name" value="6-PGluconate_DH-like_C_sf"/>
</dbReference>
<dbReference type="PANTHER" id="PTHR30524">
    <property type="entry name" value="MANNITOL-1-PHOSPHATE 5-DEHYDROGENASE"/>
    <property type="match status" value="1"/>
</dbReference>
<dbReference type="Proteomes" id="UP000473571">
    <property type="component" value="Unassembled WGS sequence"/>
</dbReference>
<reference evidence="5 6" key="1">
    <citation type="submission" date="2019-09" db="EMBL/GenBank/DDBJ databases">
        <title>Draft genome sequences of 48 bacterial type strains from the CCUG.</title>
        <authorList>
            <person name="Tunovic T."/>
            <person name="Pineiro-Iglesias B."/>
            <person name="Unosson C."/>
            <person name="Inganas E."/>
            <person name="Ohlen M."/>
            <person name="Cardew S."/>
            <person name="Jensie-Markopoulos S."/>
            <person name="Salva-Serra F."/>
            <person name="Jaen-Luchoro D."/>
            <person name="Karlsson R."/>
            <person name="Svensson-Stadler L."/>
            <person name="Chun J."/>
            <person name="Moore E."/>
        </authorList>
    </citation>
    <scope>NUCLEOTIDE SEQUENCE [LARGE SCALE GENOMIC DNA]</scope>
    <source>
        <strain evidence="5 6">CCUG 65687</strain>
    </source>
</reference>
<dbReference type="RefSeq" id="WP_151003563.1">
    <property type="nucleotide sequence ID" value="NZ_CABVPO010000025.1"/>
</dbReference>
<evidence type="ECO:0000256" key="1">
    <source>
        <dbReference type="ARBA" id="ARBA00023002"/>
    </source>
</evidence>
<dbReference type="Gene3D" id="3.40.50.720">
    <property type="entry name" value="NAD(P)-binding Rossmann-like Domain"/>
    <property type="match status" value="1"/>
</dbReference>
<comment type="caution">
    <text evidence="5">The sequence shown here is derived from an EMBL/GenBank/DDBJ whole genome shotgun (WGS) entry which is preliminary data.</text>
</comment>
<evidence type="ECO:0000256" key="2">
    <source>
        <dbReference type="ARBA" id="ARBA00023027"/>
    </source>
</evidence>
<feature type="domain" description="Mannitol dehydrogenase C-terminal" evidence="4">
    <location>
        <begin position="245"/>
        <end position="351"/>
    </location>
</feature>
<evidence type="ECO:0000313" key="5">
    <source>
        <dbReference type="EMBL" id="KAB0685600.1"/>
    </source>
</evidence>